<protein>
    <recommendedName>
        <fullName evidence="4">PEP-CTERM sorting domain-containing protein</fullName>
    </recommendedName>
</protein>
<evidence type="ECO:0000313" key="2">
    <source>
        <dbReference type="EMBL" id="QJE96075.1"/>
    </source>
</evidence>
<evidence type="ECO:0008006" key="4">
    <source>
        <dbReference type="Google" id="ProtNLM"/>
    </source>
</evidence>
<dbReference type="Proteomes" id="UP000501812">
    <property type="component" value="Chromosome"/>
</dbReference>
<dbReference type="RefSeq" id="WP_169454453.1">
    <property type="nucleotide sequence ID" value="NZ_CP051774.1"/>
</dbReference>
<feature type="signal peptide" evidence="1">
    <location>
        <begin position="1"/>
        <end position="22"/>
    </location>
</feature>
<evidence type="ECO:0000313" key="3">
    <source>
        <dbReference type="Proteomes" id="UP000501812"/>
    </source>
</evidence>
<proteinExistence type="predicted"/>
<sequence>MNAPAWLVAVCATACLTLTVSAATVSAPSSSWTVLSGNYDYLADQQTGQPAGDIVGSGTNGGFFTTFNDNGSASNTDGTLGFRLRLDAAGGNKNNIAFDRVAWVGIDANNDAVLDAFIGLGMQGSSSTLGIYAPGTDLNTSPATTSVASTAYKSYSIDSSNYNYRPVDYTTDGGTTNDATTSTTGDPDYYLSFMVNFRDLVNFLGTKGISITDQSGLRYVVATSTQMNSLNQDLGGVNGGVNSPTSWSDLGGFSPTVSAHGTPVPAVPEPSAFFLGASSVLLACLRRRRA</sequence>
<organism evidence="2 3">
    <name type="scientific">Luteolibacter luteus</name>
    <dbReference type="NCBI Taxonomy" id="2728835"/>
    <lineage>
        <taxon>Bacteria</taxon>
        <taxon>Pseudomonadati</taxon>
        <taxon>Verrucomicrobiota</taxon>
        <taxon>Verrucomicrobiia</taxon>
        <taxon>Verrucomicrobiales</taxon>
        <taxon>Verrucomicrobiaceae</taxon>
        <taxon>Luteolibacter</taxon>
    </lineage>
</organism>
<keyword evidence="3" id="KW-1185">Reference proteome</keyword>
<reference evidence="2 3" key="1">
    <citation type="submission" date="2020-04" db="EMBL/GenBank/DDBJ databases">
        <title>Luteolibacter sp. G-1-1-1 isolated from soil.</title>
        <authorList>
            <person name="Dahal R.H."/>
        </authorList>
    </citation>
    <scope>NUCLEOTIDE SEQUENCE [LARGE SCALE GENOMIC DNA]</scope>
    <source>
        <strain evidence="2 3">G-1-1-1</strain>
    </source>
</reference>
<accession>A0A858RH92</accession>
<name>A0A858RH92_9BACT</name>
<feature type="chain" id="PRO_5032542497" description="PEP-CTERM sorting domain-containing protein" evidence="1">
    <location>
        <begin position="23"/>
        <end position="290"/>
    </location>
</feature>
<keyword evidence="1" id="KW-0732">Signal</keyword>
<dbReference type="AlphaFoldDB" id="A0A858RH92"/>
<dbReference type="KEGG" id="luo:HHL09_09850"/>
<dbReference type="EMBL" id="CP051774">
    <property type="protein sequence ID" value="QJE96075.1"/>
    <property type="molecule type" value="Genomic_DNA"/>
</dbReference>
<evidence type="ECO:0000256" key="1">
    <source>
        <dbReference type="SAM" id="SignalP"/>
    </source>
</evidence>
<gene>
    <name evidence="2" type="ORF">HHL09_09850</name>
</gene>